<keyword evidence="4" id="KW-1185">Reference proteome</keyword>
<evidence type="ECO:0000256" key="1">
    <source>
        <dbReference type="ARBA" id="ARBA00006484"/>
    </source>
</evidence>
<name>A0A9X5E644_9CYAN</name>
<dbReference type="SUPFAM" id="SSF51735">
    <property type="entry name" value="NAD(P)-binding Rossmann-fold domains"/>
    <property type="match status" value="1"/>
</dbReference>
<dbReference type="Gene3D" id="3.40.50.720">
    <property type="entry name" value="NAD(P)-binding Rossmann-like Domain"/>
    <property type="match status" value="1"/>
</dbReference>
<dbReference type="EC" id="1.1.1.47" evidence="3"/>
<dbReference type="RefSeq" id="WP_039716730.1">
    <property type="nucleotide sequence ID" value="NZ_JTJC03000002.1"/>
</dbReference>
<organism evidence="3 4">
    <name type="scientific">Scytonema millei VB511283</name>
    <dbReference type="NCBI Taxonomy" id="1245923"/>
    <lineage>
        <taxon>Bacteria</taxon>
        <taxon>Bacillati</taxon>
        <taxon>Cyanobacteriota</taxon>
        <taxon>Cyanophyceae</taxon>
        <taxon>Nostocales</taxon>
        <taxon>Scytonemataceae</taxon>
        <taxon>Scytonema</taxon>
    </lineage>
</organism>
<dbReference type="InterPro" id="IPR006311">
    <property type="entry name" value="TAT_signal"/>
</dbReference>
<dbReference type="CDD" id="cd05233">
    <property type="entry name" value="SDR_c"/>
    <property type="match status" value="1"/>
</dbReference>
<reference evidence="3 4" key="1">
    <citation type="journal article" date="2015" name="Genome Announc.">
        <title>Draft Genome Sequence of the Terrestrial Cyanobacterium Scytonema millei VB511283, Isolated from Eastern India.</title>
        <authorList>
            <person name="Sen D."/>
            <person name="Chandrababunaidu M.M."/>
            <person name="Singh D."/>
            <person name="Sanghi N."/>
            <person name="Ghorai A."/>
            <person name="Mishra G.P."/>
            <person name="Madduluri M."/>
            <person name="Adhikary S.P."/>
            <person name="Tripathy S."/>
        </authorList>
    </citation>
    <scope>NUCLEOTIDE SEQUENCE [LARGE SCALE GENOMIC DNA]</scope>
    <source>
        <strain evidence="3 4">VB511283</strain>
    </source>
</reference>
<evidence type="ECO:0000256" key="2">
    <source>
        <dbReference type="ARBA" id="ARBA00023002"/>
    </source>
</evidence>
<gene>
    <name evidence="3" type="ORF">QH73_0008705</name>
</gene>
<dbReference type="InterPro" id="IPR002347">
    <property type="entry name" value="SDR_fam"/>
</dbReference>
<dbReference type="PANTHER" id="PTHR24321:SF11">
    <property type="entry name" value="BLR0893 PROTEIN"/>
    <property type="match status" value="1"/>
</dbReference>
<proteinExistence type="inferred from homology"/>
<dbReference type="NCBIfam" id="NF005559">
    <property type="entry name" value="PRK07231.1"/>
    <property type="match status" value="1"/>
</dbReference>
<keyword evidence="2 3" id="KW-0560">Oxidoreductase</keyword>
<sequence>MKRNNTRSPSRRQLIQTGIASVAGAATVGLTNKRVSAQKVDESTPQRSSSGDRFAGKVVLITGATSGIGRAAAIAFAREGAAVGFCGRREALGREIVAEIQKEGGKAVYVRADVQKANEVAAFVEKVVNTYGRLDIAFNNAGIAPRKPLHEISEQEWDEVIDTNLKGVWLSMKYEIPHMMRNKSGVIINTSSIHQVATRPNMSHYAASKHGMLGLTQAAAMEYGQAGIRVVEVAPGVTDTRLFRDTPGGKTPEGRKRVDESIAGLKRIAQPEEIAKPVLWLASDDSAYITGNTLLVDGGIVAGLRG</sequence>
<dbReference type="InterPro" id="IPR020904">
    <property type="entry name" value="Sc_DH/Rdtase_CS"/>
</dbReference>
<dbReference type="InterPro" id="IPR036291">
    <property type="entry name" value="NAD(P)-bd_dom_sf"/>
</dbReference>
<dbReference type="FunFam" id="3.40.50.720:FF:000084">
    <property type="entry name" value="Short-chain dehydrogenase reductase"/>
    <property type="match status" value="1"/>
</dbReference>
<dbReference type="AlphaFoldDB" id="A0A9X5E644"/>
<dbReference type="Pfam" id="PF13561">
    <property type="entry name" value="adh_short_C2"/>
    <property type="match status" value="1"/>
</dbReference>
<dbReference type="PRINTS" id="PR00081">
    <property type="entry name" value="GDHRDH"/>
</dbReference>
<dbReference type="PROSITE" id="PS00061">
    <property type="entry name" value="ADH_SHORT"/>
    <property type="match status" value="1"/>
</dbReference>
<evidence type="ECO:0000313" key="3">
    <source>
        <dbReference type="EMBL" id="NHC34737.1"/>
    </source>
</evidence>
<accession>A0A9X5E644</accession>
<evidence type="ECO:0000313" key="4">
    <source>
        <dbReference type="Proteomes" id="UP000031532"/>
    </source>
</evidence>
<dbReference type="PROSITE" id="PS51318">
    <property type="entry name" value="TAT"/>
    <property type="match status" value="1"/>
</dbReference>
<dbReference type="PRINTS" id="PR00080">
    <property type="entry name" value="SDRFAMILY"/>
</dbReference>
<dbReference type="EMBL" id="JTJC03000002">
    <property type="protein sequence ID" value="NHC34737.1"/>
    <property type="molecule type" value="Genomic_DNA"/>
</dbReference>
<dbReference type="Proteomes" id="UP000031532">
    <property type="component" value="Unassembled WGS sequence"/>
</dbReference>
<comment type="caution">
    <text evidence="3">The sequence shown here is derived from an EMBL/GenBank/DDBJ whole genome shotgun (WGS) entry which is preliminary data.</text>
</comment>
<dbReference type="PANTHER" id="PTHR24321">
    <property type="entry name" value="DEHYDROGENASES, SHORT CHAIN"/>
    <property type="match status" value="1"/>
</dbReference>
<dbReference type="OrthoDB" id="9803333at2"/>
<protein>
    <submittedName>
        <fullName evidence="3">Glucose 1-dehydrogenase</fullName>
        <ecNumber evidence="3">1.1.1.47</ecNumber>
    </submittedName>
</protein>
<dbReference type="GO" id="GO:0047936">
    <property type="term" value="F:glucose 1-dehydrogenase [NAD(P)+] activity"/>
    <property type="evidence" value="ECO:0007669"/>
    <property type="project" value="UniProtKB-EC"/>
</dbReference>
<comment type="similarity">
    <text evidence="1">Belongs to the short-chain dehydrogenases/reductases (SDR) family.</text>
</comment>